<dbReference type="Pfam" id="PF08282">
    <property type="entry name" value="Hydrolase_3"/>
    <property type="match status" value="1"/>
</dbReference>
<dbReference type="SFLD" id="SFLDG01140">
    <property type="entry name" value="C2.B:_Phosphomannomutase_and_P"/>
    <property type="match status" value="1"/>
</dbReference>
<keyword evidence="4" id="KW-0460">Magnesium</keyword>
<sequence>MFKVVASDLDGTLLSPTHDLTELAVETLKQLHQKGVHVILATGRNHVDVSGIRARVGIDAHIITSNGALVENVSGQVIISHTIEEELVHDLLDVVLDDKEILTNAYRADEWFMSQDYPGVKQYFPNSDFTYKLFDESKTISTDSVYKIFYVSRNQEKLLQLEKQLLEKYGNRAYICFSSPLSLEVMSPHVSKGNALEQVVELLGHTMQDVIAFGDSMNDLEMLSRVGKGMIMENGQQRLKDQLPNNQIIGSHEHDAVIHHLREIFNIQ</sequence>
<accession>D3BA43</accession>
<dbReference type="OMA" id="FSCEWSW"/>
<comment type="cofactor">
    <cofactor evidence="1">
        <name>Mg(2+)</name>
        <dbReference type="ChEBI" id="CHEBI:18420"/>
    </cofactor>
</comment>
<reference evidence="6 7" key="1">
    <citation type="journal article" date="2011" name="Genome Res.">
        <title>Phylogeny-wide analysis of social amoeba genomes highlights ancient origins for complex intercellular communication.</title>
        <authorList>
            <person name="Heidel A.J."/>
            <person name="Lawal H.M."/>
            <person name="Felder M."/>
            <person name="Schilde C."/>
            <person name="Helps N.R."/>
            <person name="Tunggal B."/>
            <person name="Rivero F."/>
            <person name="John U."/>
            <person name="Schleicher M."/>
            <person name="Eichinger L."/>
            <person name="Platzer M."/>
            <person name="Noegel A.A."/>
            <person name="Schaap P."/>
            <person name="Gloeckner G."/>
        </authorList>
    </citation>
    <scope>NUCLEOTIDE SEQUENCE [LARGE SCALE GENOMIC DNA]</scope>
    <source>
        <strain evidence="7">ATCC 26659 / Pp 5 / PN500</strain>
    </source>
</reference>
<organism evidence="6 7">
    <name type="scientific">Heterostelium pallidum (strain ATCC 26659 / Pp 5 / PN500)</name>
    <name type="common">Cellular slime mold</name>
    <name type="synonym">Polysphondylium pallidum</name>
    <dbReference type="NCBI Taxonomy" id="670386"/>
    <lineage>
        <taxon>Eukaryota</taxon>
        <taxon>Amoebozoa</taxon>
        <taxon>Evosea</taxon>
        <taxon>Eumycetozoa</taxon>
        <taxon>Dictyostelia</taxon>
        <taxon>Acytosteliales</taxon>
        <taxon>Acytosteliaceae</taxon>
        <taxon>Heterostelium</taxon>
    </lineage>
</organism>
<evidence type="ECO:0000256" key="3">
    <source>
        <dbReference type="ARBA" id="ARBA00022801"/>
    </source>
</evidence>
<evidence type="ECO:0000256" key="1">
    <source>
        <dbReference type="ARBA" id="ARBA00001946"/>
    </source>
</evidence>
<protein>
    <submittedName>
        <fullName evidence="6">Uncharacterized protein</fullName>
    </submittedName>
</protein>
<comment type="caution">
    <text evidence="6">The sequence shown here is derived from an EMBL/GenBank/DDBJ whole genome shotgun (WGS) entry which is preliminary data.</text>
</comment>
<dbReference type="EMBL" id="ADBJ01000025">
    <property type="protein sequence ID" value="EFA81430.1"/>
    <property type="molecule type" value="Genomic_DNA"/>
</dbReference>
<dbReference type="NCBIfam" id="TIGR00099">
    <property type="entry name" value="Cof-subfamily"/>
    <property type="match status" value="1"/>
</dbReference>
<dbReference type="GeneID" id="31360903"/>
<keyword evidence="7" id="KW-1185">Reference proteome</keyword>
<evidence type="ECO:0000313" key="7">
    <source>
        <dbReference type="Proteomes" id="UP000001396"/>
    </source>
</evidence>
<comment type="similarity">
    <text evidence="5">Belongs to the HAD-like hydrolase superfamily. Cof family.</text>
</comment>
<evidence type="ECO:0000256" key="4">
    <source>
        <dbReference type="ARBA" id="ARBA00022842"/>
    </source>
</evidence>
<dbReference type="PANTHER" id="PTHR47267:SF4">
    <property type="entry name" value="PYRIDOXAL PHOSPHATE PHOSPHATASE YIGL"/>
    <property type="match status" value="1"/>
</dbReference>
<dbReference type="SUPFAM" id="SSF56784">
    <property type="entry name" value="HAD-like"/>
    <property type="match status" value="1"/>
</dbReference>
<dbReference type="GO" id="GO:0046872">
    <property type="term" value="F:metal ion binding"/>
    <property type="evidence" value="ECO:0007669"/>
    <property type="project" value="UniProtKB-KW"/>
</dbReference>
<keyword evidence="3" id="KW-0378">Hydrolase</keyword>
<dbReference type="InterPro" id="IPR000150">
    <property type="entry name" value="Cof"/>
</dbReference>
<evidence type="ECO:0000256" key="2">
    <source>
        <dbReference type="ARBA" id="ARBA00022723"/>
    </source>
</evidence>
<dbReference type="PANTHER" id="PTHR47267">
    <property type="match status" value="1"/>
</dbReference>
<dbReference type="PROSITE" id="PS01229">
    <property type="entry name" value="COF_2"/>
    <property type="match status" value="1"/>
</dbReference>
<dbReference type="NCBIfam" id="TIGR01484">
    <property type="entry name" value="HAD-SF-IIB"/>
    <property type="match status" value="1"/>
</dbReference>
<dbReference type="InterPro" id="IPR006379">
    <property type="entry name" value="HAD-SF_hydro_IIB"/>
</dbReference>
<dbReference type="InterPro" id="IPR036412">
    <property type="entry name" value="HAD-like_sf"/>
</dbReference>
<dbReference type="STRING" id="670386.D3BA43"/>
<dbReference type="GO" id="GO:0016787">
    <property type="term" value="F:hydrolase activity"/>
    <property type="evidence" value="ECO:0007669"/>
    <property type="project" value="UniProtKB-KW"/>
</dbReference>
<dbReference type="Proteomes" id="UP000001396">
    <property type="component" value="Unassembled WGS sequence"/>
</dbReference>
<dbReference type="AlphaFoldDB" id="D3BA43"/>
<dbReference type="Gene3D" id="3.30.1240.10">
    <property type="match status" value="1"/>
</dbReference>
<dbReference type="SFLD" id="SFLDG01144">
    <property type="entry name" value="C2.B.4:_PGP_Like"/>
    <property type="match status" value="1"/>
</dbReference>
<dbReference type="PROSITE" id="PS01228">
    <property type="entry name" value="COF_1"/>
    <property type="match status" value="1"/>
</dbReference>
<dbReference type="SFLD" id="SFLDS00003">
    <property type="entry name" value="Haloacid_Dehalogenase"/>
    <property type="match status" value="1"/>
</dbReference>
<name>D3BA43_HETP5</name>
<evidence type="ECO:0000313" key="6">
    <source>
        <dbReference type="EMBL" id="EFA81430.1"/>
    </source>
</evidence>
<proteinExistence type="inferred from homology"/>
<keyword evidence="2" id="KW-0479">Metal-binding</keyword>
<gene>
    <name evidence="6" type="ORF">PPL_05418</name>
</gene>
<dbReference type="RefSeq" id="XP_020433548.1">
    <property type="nucleotide sequence ID" value="XM_020576299.1"/>
</dbReference>
<dbReference type="InterPro" id="IPR023214">
    <property type="entry name" value="HAD_sf"/>
</dbReference>
<evidence type="ECO:0000256" key="5">
    <source>
        <dbReference type="ARBA" id="ARBA00034778"/>
    </source>
</evidence>
<dbReference type="Gene3D" id="3.40.50.1000">
    <property type="entry name" value="HAD superfamily/HAD-like"/>
    <property type="match status" value="1"/>
</dbReference>
<dbReference type="InParanoid" id="D3BA43"/>
<dbReference type="CDD" id="cd07516">
    <property type="entry name" value="HAD_Pase"/>
    <property type="match status" value="1"/>
</dbReference>